<accession>A0A4S2MSD9</accession>
<proteinExistence type="predicted"/>
<keyword evidence="3" id="KW-1185">Reference proteome</keyword>
<sequence>MFYISSEQHAPASNLGIPGPRNLVLAGNRRHFISLHFQLPTSHFQSQSPTPSPSLDPLHYILIPHNHTTPHQTLMKSFHTYKYMLKALLHRHCQRLFPSPRRSKFPRPPPSPTPGSLYSIPNSTYSDIAEAGRDDMSISTNRSNFINRPFAPCRSPSTGWVHGSDRRGDCNEVEEECVLSTTSFRTVHPYISESGEYSGRDEMEVREGGDGMRERNFSTEMLASREIAMLDLGLEESQSSGVVILTLGEPGAIQNNRINGGGRKFESAEWEDVDLESGAPLTPMRPLVREKPQWICSENPQRSSPIISSLNSTAVMGEVSDTKTSSSLTMADLSLLSAVSLDTDKSKFNLDNEALGEVGRGGDESPGNKDSGKKRPPSLASVDDWPYSGRFLEWDVVPFFGRQPRSRGSRESWEGSSAGWEEEEQEM</sequence>
<feature type="region of interest" description="Disordered" evidence="1">
    <location>
        <begin position="99"/>
        <end position="122"/>
    </location>
</feature>
<evidence type="ECO:0000313" key="2">
    <source>
        <dbReference type="EMBL" id="TGZ78617.1"/>
    </source>
</evidence>
<name>A0A4S2MSD9_9PEZI</name>
<organism evidence="2 3">
    <name type="scientific">Ascodesmis nigricans</name>
    <dbReference type="NCBI Taxonomy" id="341454"/>
    <lineage>
        <taxon>Eukaryota</taxon>
        <taxon>Fungi</taxon>
        <taxon>Dikarya</taxon>
        <taxon>Ascomycota</taxon>
        <taxon>Pezizomycotina</taxon>
        <taxon>Pezizomycetes</taxon>
        <taxon>Pezizales</taxon>
        <taxon>Ascodesmidaceae</taxon>
        <taxon>Ascodesmis</taxon>
    </lineage>
</organism>
<evidence type="ECO:0000313" key="3">
    <source>
        <dbReference type="Proteomes" id="UP000298138"/>
    </source>
</evidence>
<feature type="compositionally biased region" description="Basic and acidic residues" evidence="1">
    <location>
        <begin position="360"/>
        <end position="373"/>
    </location>
</feature>
<feature type="region of interest" description="Disordered" evidence="1">
    <location>
        <begin position="352"/>
        <end position="385"/>
    </location>
</feature>
<protein>
    <submittedName>
        <fullName evidence="2">Uncharacterized protein</fullName>
    </submittedName>
</protein>
<reference evidence="2 3" key="1">
    <citation type="submission" date="2019-04" db="EMBL/GenBank/DDBJ databases">
        <title>Comparative genomics and transcriptomics to analyze fruiting body development in filamentous ascomycetes.</title>
        <authorList>
            <consortium name="DOE Joint Genome Institute"/>
            <person name="Lutkenhaus R."/>
            <person name="Traeger S."/>
            <person name="Breuer J."/>
            <person name="Kuo A."/>
            <person name="Lipzen A."/>
            <person name="Pangilinan J."/>
            <person name="Dilworth D."/>
            <person name="Sandor L."/>
            <person name="Poggeler S."/>
            <person name="Barry K."/>
            <person name="Grigoriev I.V."/>
            <person name="Nowrousian M."/>
        </authorList>
    </citation>
    <scope>NUCLEOTIDE SEQUENCE [LARGE SCALE GENOMIC DNA]</scope>
    <source>
        <strain evidence="2 3">CBS 389.68</strain>
    </source>
</reference>
<evidence type="ECO:0000256" key="1">
    <source>
        <dbReference type="SAM" id="MobiDB-lite"/>
    </source>
</evidence>
<gene>
    <name evidence="2" type="ORF">EX30DRAFT_397616</name>
</gene>
<dbReference type="Proteomes" id="UP000298138">
    <property type="component" value="Unassembled WGS sequence"/>
</dbReference>
<feature type="region of interest" description="Disordered" evidence="1">
    <location>
        <begin position="401"/>
        <end position="427"/>
    </location>
</feature>
<dbReference type="EMBL" id="ML220139">
    <property type="protein sequence ID" value="TGZ78617.1"/>
    <property type="molecule type" value="Genomic_DNA"/>
</dbReference>
<dbReference type="AlphaFoldDB" id="A0A4S2MSD9"/>
<dbReference type="InParanoid" id="A0A4S2MSD9"/>